<evidence type="ECO:0000256" key="5">
    <source>
        <dbReference type="ARBA" id="ARBA00029447"/>
    </source>
</evidence>
<evidence type="ECO:0000313" key="10">
    <source>
        <dbReference type="EMBL" id="KTS96840.1"/>
    </source>
</evidence>
<comment type="subcellular location">
    <subcellularLocation>
        <location evidence="1">Membrane</location>
    </subcellularLocation>
</comment>
<organism evidence="10 11">
    <name type="scientific">Pantoea stewartii</name>
    <dbReference type="NCBI Taxonomy" id="66269"/>
    <lineage>
        <taxon>Bacteria</taxon>
        <taxon>Pseudomonadati</taxon>
        <taxon>Pseudomonadota</taxon>
        <taxon>Gammaproteobacteria</taxon>
        <taxon>Enterobacterales</taxon>
        <taxon>Erwiniaceae</taxon>
        <taxon>Pantoea</taxon>
    </lineage>
</organism>
<feature type="domain" description="HAMP" evidence="9">
    <location>
        <begin position="150"/>
        <end position="202"/>
    </location>
</feature>
<dbReference type="AlphaFoldDB" id="A0AB34VGE7"/>
<dbReference type="InterPro" id="IPR051310">
    <property type="entry name" value="MCP_chemotaxis"/>
</dbReference>
<dbReference type="InterPro" id="IPR003660">
    <property type="entry name" value="HAMP_dom"/>
</dbReference>
<evidence type="ECO:0000259" key="9">
    <source>
        <dbReference type="PROSITE" id="PS50885"/>
    </source>
</evidence>
<keyword evidence="4 6" id="KW-0807">Transducer</keyword>
<proteinExistence type="inferred from homology"/>
<dbReference type="GO" id="GO:0005886">
    <property type="term" value="C:plasma membrane"/>
    <property type="evidence" value="ECO:0007669"/>
    <property type="project" value="TreeGrafter"/>
</dbReference>
<dbReference type="Proteomes" id="UP000072520">
    <property type="component" value="Unassembled WGS sequence"/>
</dbReference>
<keyword evidence="2" id="KW-0488">Methylation</keyword>
<gene>
    <name evidence="10" type="ORF">RSA13_12055</name>
</gene>
<dbReference type="PANTHER" id="PTHR43531:SF14">
    <property type="entry name" value="METHYL-ACCEPTING CHEMOTAXIS PROTEIN I-RELATED"/>
    <property type="match status" value="1"/>
</dbReference>
<keyword evidence="3" id="KW-0145">Chemotaxis</keyword>
<evidence type="ECO:0000256" key="6">
    <source>
        <dbReference type="PROSITE-ProRule" id="PRU00284"/>
    </source>
</evidence>
<dbReference type="GO" id="GO:0006935">
    <property type="term" value="P:chemotaxis"/>
    <property type="evidence" value="ECO:0007669"/>
    <property type="project" value="UniProtKB-KW"/>
</dbReference>
<evidence type="ECO:0000256" key="7">
    <source>
        <dbReference type="SAM" id="Phobius"/>
    </source>
</evidence>
<dbReference type="SMART" id="SM00283">
    <property type="entry name" value="MA"/>
    <property type="match status" value="1"/>
</dbReference>
<evidence type="ECO:0000256" key="2">
    <source>
        <dbReference type="ARBA" id="ARBA00022481"/>
    </source>
</evidence>
<comment type="caution">
    <text evidence="10">The sequence shown here is derived from an EMBL/GenBank/DDBJ whole genome shotgun (WGS) entry which is preliminary data.</text>
</comment>
<feature type="transmembrane region" description="Helical" evidence="7">
    <location>
        <begin position="12"/>
        <end position="35"/>
    </location>
</feature>
<dbReference type="Pfam" id="PF00015">
    <property type="entry name" value="MCPsignal"/>
    <property type="match status" value="1"/>
</dbReference>
<evidence type="ECO:0000256" key="1">
    <source>
        <dbReference type="ARBA" id="ARBA00004370"/>
    </source>
</evidence>
<sequence length="489" mass="52405">MNILKNFTIRRVVLWILIIAVIVIALAGAYGSVILKDINREVTRSNSLTEQLIFLNRASLQMQENATANRAALAADVPAGDEWQRYRAALTSAPQDYPAAAQERLRALTQQISSNNAPLSVEHQRLVELFLITLAAVTGLLFFCDRYLVVHLVRPVAKLRNHFRIIADGDLTQEPEDLGRNCVGQMVPLLKEMQQSLLKTVLAIRDNASVLRDEASDIAKGNADLSNRTATQAAALEETAASMEQLTATVRYNAENSREARALSGITAQTTQQGEQLVKTVVGAMEGLSVGAEKIRQFTATINGIAFQTNILALNAAVEAARAGEQGRGFAVVASEVRSLAQRSAEAAKEIEGLIADTVAGISQGRDAANTAGSTMEEVLRNVGSVNDLIGQIALASEEQSKGISQVTLAVAEIDRVTQQNSSLVQTISASAESMSSQTETLTSVITRFTLPVTTSSVVRSASHKATQPLRPSVSVATKDDAAWIAFGK</sequence>
<dbReference type="CDD" id="cd11386">
    <property type="entry name" value="MCP_signal"/>
    <property type="match status" value="1"/>
</dbReference>
<keyword evidence="7" id="KW-1133">Transmembrane helix</keyword>
<comment type="similarity">
    <text evidence="5">Belongs to the methyl-accepting chemotaxis (MCP) protein family.</text>
</comment>
<dbReference type="GO" id="GO:0004888">
    <property type="term" value="F:transmembrane signaling receptor activity"/>
    <property type="evidence" value="ECO:0007669"/>
    <property type="project" value="TreeGrafter"/>
</dbReference>
<keyword evidence="7" id="KW-0812">Transmembrane</keyword>
<feature type="domain" description="Methyl-accepting transducer" evidence="8">
    <location>
        <begin position="207"/>
        <end position="436"/>
    </location>
</feature>
<dbReference type="RefSeq" id="WP_039341927.1">
    <property type="nucleotide sequence ID" value="NZ_CP049115.1"/>
</dbReference>
<dbReference type="Gene3D" id="1.10.287.950">
    <property type="entry name" value="Methyl-accepting chemotaxis protein"/>
    <property type="match status" value="1"/>
</dbReference>
<reference evidence="10 11" key="1">
    <citation type="journal article" date="2016" name="Front. Microbiol.">
        <title>Genomic Resource of Rice Seed Associated Bacteria.</title>
        <authorList>
            <person name="Midha S."/>
            <person name="Bansal K."/>
            <person name="Sharma S."/>
            <person name="Kumar N."/>
            <person name="Patil P.P."/>
            <person name="Chaudhry V."/>
            <person name="Patil P.B."/>
        </authorList>
    </citation>
    <scope>NUCLEOTIDE SEQUENCE [LARGE SCALE GENOMIC DNA]</scope>
    <source>
        <strain evidence="10 11">RSA13</strain>
    </source>
</reference>
<protein>
    <submittedName>
        <fullName evidence="10">Transcription factor</fullName>
    </submittedName>
</protein>
<evidence type="ECO:0000259" key="8">
    <source>
        <dbReference type="PROSITE" id="PS50111"/>
    </source>
</evidence>
<dbReference type="EMBL" id="LDSI01000017">
    <property type="protein sequence ID" value="KTS96840.1"/>
    <property type="molecule type" value="Genomic_DNA"/>
</dbReference>
<dbReference type="SUPFAM" id="SSF58104">
    <property type="entry name" value="Methyl-accepting chemotaxis protein (MCP) signaling domain"/>
    <property type="match status" value="1"/>
</dbReference>
<dbReference type="PANTHER" id="PTHR43531">
    <property type="entry name" value="PROTEIN ICFG"/>
    <property type="match status" value="1"/>
</dbReference>
<dbReference type="PROSITE" id="PS50885">
    <property type="entry name" value="HAMP"/>
    <property type="match status" value="1"/>
</dbReference>
<dbReference type="GeneID" id="61252803"/>
<dbReference type="GO" id="GO:0007165">
    <property type="term" value="P:signal transduction"/>
    <property type="evidence" value="ECO:0007669"/>
    <property type="project" value="UniProtKB-KW"/>
</dbReference>
<dbReference type="PROSITE" id="PS50111">
    <property type="entry name" value="CHEMOTAXIS_TRANSDUC_2"/>
    <property type="match status" value="1"/>
</dbReference>
<evidence type="ECO:0000256" key="3">
    <source>
        <dbReference type="ARBA" id="ARBA00022500"/>
    </source>
</evidence>
<dbReference type="InterPro" id="IPR004089">
    <property type="entry name" value="MCPsignal_dom"/>
</dbReference>
<evidence type="ECO:0000256" key="4">
    <source>
        <dbReference type="ARBA" id="ARBA00023224"/>
    </source>
</evidence>
<accession>A0AB34VGE7</accession>
<name>A0AB34VGE7_9GAMM</name>
<evidence type="ECO:0000313" key="11">
    <source>
        <dbReference type="Proteomes" id="UP000072520"/>
    </source>
</evidence>
<keyword evidence="7" id="KW-0472">Membrane</keyword>
<dbReference type="FunFam" id="1.10.287.950:FF:000001">
    <property type="entry name" value="Methyl-accepting chemotaxis sensory transducer"/>
    <property type="match status" value="1"/>
</dbReference>